<keyword evidence="2" id="KW-0812">Transmembrane</keyword>
<comment type="caution">
    <text evidence="3">The sequence shown here is derived from an EMBL/GenBank/DDBJ whole genome shotgun (WGS) entry which is preliminary data.</text>
</comment>
<evidence type="ECO:0000256" key="2">
    <source>
        <dbReference type="SAM" id="Phobius"/>
    </source>
</evidence>
<feature type="compositionally biased region" description="Basic residues" evidence="1">
    <location>
        <begin position="46"/>
        <end position="59"/>
    </location>
</feature>
<feature type="region of interest" description="Disordered" evidence="1">
    <location>
        <begin position="91"/>
        <end position="138"/>
    </location>
</feature>
<reference evidence="3 4" key="1">
    <citation type="submission" date="2024-10" db="EMBL/GenBank/DDBJ databases">
        <title>Updated reference genomes for cyclostephanoid diatoms.</title>
        <authorList>
            <person name="Roberts W.R."/>
            <person name="Alverson A.J."/>
        </authorList>
    </citation>
    <scope>NUCLEOTIDE SEQUENCE [LARGE SCALE GENOMIC DNA]</scope>
    <source>
        <strain evidence="3 4">AJA228-03</strain>
    </source>
</reference>
<evidence type="ECO:0008006" key="5">
    <source>
        <dbReference type="Google" id="ProtNLM"/>
    </source>
</evidence>
<dbReference type="SUPFAM" id="SSF52540">
    <property type="entry name" value="P-loop containing nucleoside triphosphate hydrolases"/>
    <property type="match status" value="1"/>
</dbReference>
<keyword evidence="4" id="KW-1185">Reference proteome</keyword>
<proteinExistence type="predicted"/>
<gene>
    <name evidence="3" type="ORF">ACHAXA_001338</name>
</gene>
<feature type="transmembrane region" description="Helical" evidence="2">
    <location>
        <begin position="62"/>
        <end position="81"/>
    </location>
</feature>
<dbReference type="AlphaFoldDB" id="A0ABD3R8P8"/>
<sequence length="580" mass="65300">MQRWGRKRGNGVVVIIGRRTSPSAVEGADDVSNVIEKSSRGVGGYRNRRHGAPRGHRPSPHYLPVVLIVATTALAVSLFALSRDRSWDDDREAIPTTSRSSMMVRGERRRPMGGEEERPRNLHPRRTPPPRSTNTTTSFSSIDAVVTYLKELATCTPDRLWDALGMDVGVGYDEGTTTHGDDPFMLKSLEGGICPWTDANDLSSDAPWLPSKPHDSDVLSATYRANLERSRGEDGSSPPTNATAERDDSVVAIWYEHVSKAGGTTFCALAKTNMEIWQVPEYHCMPSRGTNDFHSPYVGTWTNDVLMRYVAINKHAIVSSEWDPFRLSRLSLSRRYLDGGGILVHDSNYEDDRDDVARGDNVNSGPRLLFVTTLRDPCDRLLSAYTFFEVTRKHNARNYKPPAFDDWMDDNAKRAAKYERGTGKRYGLTGWTTNHNHVTWRFSGGLLPSNISRGNVDDGWTIPFEVAVRALCQFDLILPMDVMTKDGLGKLALRRLLGWTNFEARIDRRPTGGDRDDVDAAAKSGHVVSTGNIQNSNARSYFSKEQYRQLWEDNWLDHILYLWCRAVFLARLHCNFDNIM</sequence>
<keyword evidence="2" id="KW-1133">Transmembrane helix</keyword>
<evidence type="ECO:0000313" key="3">
    <source>
        <dbReference type="EMBL" id="KAL3808762.1"/>
    </source>
</evidence>
<evidence type="ECO:0000256" key="1">
    <source>
        <dbReference type="SAM" id="MobiDB-lite"/>
    </source>
</evidence>
<dbReference type="EMBL" id="JALLPB020000472">
    <property type="protein sequence ID" value="KAL3808762.1"/>
    <property type="molecule type" value="Genomic_DNA"/>
</dbReference>
<keyword evidence="2" id="KW-0472">Membrane</keyword>
<feature type="compositionally biased region" description="Basic and acidic residues" evidence="1">
    <location>
        <begin position="105"/>
        <end position="120"/>
    </location>
</feature>
<organism evidence="3 4">
    <name type="scientific">Cyclostephanos tholiformis</name>
    <dbReference type="NCBI Taxonomy" id="382380"/>
    <lineage>
        <taxon>Eukaryota</taxon>
        <taxon>Sar</taxon>
        <taxon>Stramenopiles</taxon>
        <taxon>Ochrophyta</taxon>
        <taxon>Bacillariophyta</taxon>
        <taxon>Coscinodiscophyceae</taxon>
        <taxon>Thalassiosirophycidae</taxon>
        <taxon>Stephanodiscales</taxon>
        <taxon>Stephanodiscaceae</taxon>
        <taxon>Cyclostephanos</taxon>
    </lineage>
</organism>
<accession>A0ABD3R8P8</accession>
<evidence type="ECO:0000313" key="4">
    <source>
        <dbReference type="Proteomes" id="UP001530377"/>
    </source>
</evidence>
<feature type="region of interest" description="Disordered" evidence="1">
    <location>
        <begin position="39"/>
        <end position="59"/>
    </location>
</feature>
<protein>
    <recommendedName>
        <fullName evidence="5">Sulfotransferase</fullName>
    </recommendedName>
</protein>
<dbReference type="InterPro" id="IPR027417">
    <property type="entry name" value="P-loop_NTPase"/>
</dbReference>
<dbReference type="Gene3D" id="3.40.50.300">
    <property type="entry name" value="P-loop containing nucleotide triphosphate hydrolases"/>
    <property type="match status" value="1"/>
</dbReference>
<name>A0ABD3R8P8_9STRA</name>
<dbReference type="Proteomes" id="UP001530377">
    <property type="component" value="Unassembled WGS sequence"/>
</dbReference>